<dbReference type="PROSITE" id="PS00061">
    <property type="entry name" value="ADH_SHORT"/>
    <property type="match status" value="1"/>
</dbReference>
<evidence type="ECO:0000256" key="1">
    <source>
        <dbReference type="ARBA" id="ARBA00006484"/>
    </source>
</evidence>
<dbReference type="SMART" id="SM00822">
    <property type="entry name" value="PKS_KR"/>
    <property type="match status" value="1"/>
</dbReference>
<keyword evidence="2" id="KW-0560">Oxidoreductase</keyword>
<comment type="caution">
    <text evidence="4">The sequence shown here is derived from an EMBL/GenBank/DDBJ whole genome shotgun (WGS) entry which is preliminary data.</text>
</comment>
<evidence type="ECO:0000313" key="5">
    <source>
        <dbReference type="Proteomes" id="UP001500668"/>
    </source>
</evidence>
<protein>
    <submittedName>
        <fullName evidence="4">2,3-dihydro-2,3-dihydroxybenzoate dehydrogenase</fullName>
    </submittedName>
</protein>
<dbReference type="PANTHER" id="PTHR43669:SF3">
    <property type="entry name" value="ALCOHOL DEHYDROGENASE, PUTATIVE (AFU_ORTHOLOGUE AFUA_3G03445)-RELATED"/>
    <property type="match status" value="1"/>
</dbReference>
<name>A0ABN1FPA3_9ACTN</name>
<organism evidence="4 5">
    <name type="scientific">Streptomyces crystallinus</name>
    <dbReference type="NCBI Taxonomy" id="68191"/>
    <lineage>
        <taxon>Bacteria</taxon>
        <taxon>Bacillati</taxon>
        <taxon>Actinomycetota</taxon>
        <taxon>Actinomycetes</taxon>
        <taxon>Kitasatosporales</taxon>
        <taxon>Streptomycetaceae</taxon>
        <taxon>Streptomyces</taxon>
    </lineage>
</organism>
<evidence type="ECO:0000259" key="3">
    <source>
        <dbReference type="SMART" id="SM00822"/>
    </source>
</evidence>
<sequence length="264" mass="26895">MTMQLTGIAGSTALVTGAVGGIGSAVASCLAAAGAAVVAADIDGAGAAALAETLRGQGASALGLRLDVTDHAEVERAVDTVERTVGPIGILVNAAGVLGRVAALTEYDDAEWQRVFAVNAHGPFNCMRAVGRRMAERRAGRIVTIGSNSAAIVKTGQGLYGASKAAAHYLTNCLGLELAGQGVRCVVVAPGTTETAMSRANWHVSGRREALLHGEPDRYRVGIPRGRFADPREIASVVAFLASDQAAHLTVTTVTVDGGSSLRP</sequence>
<evidence type="ECO:0000313" key="4">
    <source>
        <dbReference type="EMBL" id="GAA0594980.1"/>
    </source>
</evidence>
<dbReference type="PRINTS" id="PR01397">
    <property type="entry name" value="DHBDHDRGNASE"/>
</dbReference>
<dbReference type="InterPro" id="IPR036291">
    <property type="entry name" value="NAD(P)-bd_dom_sf"/>
</dbReference>
<dbReference type="InterPro" id="IPR003560">
    <property type="entry name" value="DHB_DH"/>
</dbReference>
<dbReference type="RefSeq" id="WP_425543859.1">
    <property type="nucleotide sequence ID" value="NZ_BAAACA010000014.1"/>
</dbReference>
<reference evidence="4 5" key="1">
    <citation type="journal article" date="2019" name="Int. J. Syst. Evol. Microbiol.">
        <title>The Global Catalogue of Microorganisms (GCM) 10K type strain sequencing project: providing services to taxonomists for standard genome sequencing and annotation.</title>
        <authorList>
            <consortium name="The Broad Institute Genomics Platform"/>
            <consortium name="The Broad Institute Genome Sequencing Center for Infectious Disease"/>
            <person name="Wu L."/>
            <person name="Ma J."/>
        </authorList>
    </citation>
    <scope>NUCLEOTIDE SEQUENCE [LARGE SCALE GENOMIC DNA]</scope>
    <source>
        <strain evidence="4 5">JCM 5067</strain>
    </source>
</reference>
<dbReference type="Pfam" id="PF13561">
    <property type="entry name" value="adh_short_C2"/>
    <property type="match status" value="1"/>
</dbReference>
<dbReference type="SUPFAM" id="SSF51735">
    <property type="entry name" value="NAD(P)-binding Rossmann-fold domains"/>
    <property type="match status" value="1"/>
</dbReference>
<dbReference type="PANTHER" id="PTHR43669">
    <property type="entry name" value="5-KETO-D-GLUCONATE 5-REDUCTASE"/>
    <property type="match status" value="1"/>
</dbReference>
<dbReference type="PRINTS" id="PR00080">
    <property type="entry name" value="SDRFAMILY"/>
</dbReference>
<keyword evidence="5" id="KW-1185">Reference proteome</keyword>
<dbReference type="EMBL" id="BAAACA010000014">
    <property type="protein sequence ID" value="GAA0594980.1"/>
    <property type="molecule type" value="Genomic_DNA"/>
</dbReference>
<dbReference type="InterPro" id="IPR057326">
    <property type="entry name" value="KR_dom"/>
</dbReference>
<evidence type="ECO:0000256" key="2">
    <source>
        <dbReference type="ARBA" id="ARBA00023002"/>
    </source>
</evidence>
<feature type="domain" description="Ketoreductase" evidence="3">
    <location>
        <begin position="11"/>
        <end position="182"/>
    </location>
</feature>
<dbReference type="InterPro" id="IPR020904">
    <property type="entry name" value="Sc_DH/Rdtase_CS"/>
</dbReference>
<dbReference type="Proteomes" id="UP001500668">
    <property type="component" value="Unassembled WGS sequence"/>
</dbReference>
<proteinExistence type="inferred from homology"/>
<dbReference type="Gene3D" id="3.40.50.720">
    <property type="entry name" value="NAD(P)-binding Rossmann-like Domain"/>
    <property type="match status" value="1"/>
</dbReference>
<gene>
    <name evidence="4" type="ORF">GCM10010394_25500</name>
</gene>
<dbReference type="InterPro" id="IPR002347">
    <property type="entry name" value="SDR_fam"/>
</dbReference>
<accession>A0ABN1FPA3</accession>
<comment type="similarity">
    <text evidence="1">Belongs to the short-chain dehydrogenases/reductases (SDR) family.</text>
</comment>